<evidence type="ECO:0000256" key="1">
    <source>
        <dbReference type="ARBA" id="ARBA00022723"/>
    </source>
</evidence>
<dbReference type="InterPro" id="IPR002893">
    <property type="entry name" value="Znf_MYND"/>
</dbReference>
<evidence type="ECO:0000256" key="4">
    <source>
        <dbReference type="PROSITE-ProRule" id="PRU00134"/>
    </source>
</evidence>
<dbReference type="PROSITE" id="PS01360">
    <property type="entry name" value="ZF_MYND_1"/>
    <property type="match status" value="1"/>
</dbReference>
<dbReference type="PROSITE" id="PS50865">
    <property type="entry name" value="ZF_MYND_2"/>
    <property type="match status" value="1"/>
</dbReference>
<dbReference type="AlphaFoldDB" id="S8EMK2"/>
<name>S8EMK2_FOMSC</name>
<dbReference type="InParanoid" id="S8EMK2"/>
<evidence type="ECO:0000259" key="5">
    <source>
        <dbReference type="PROSITE" id="PS50865"/>
    </source>
</evidence>
<evidence type="ECO:0000313" key="7">
    <source>
        <dbReference type="Proteomes" id="UP000015241"/>
    </source>
</evidence>
<dbReference type="OrthoDB" id="432970at2759"/>
<dbReference type="Proteomes" id="UP000015241">
    <property type="component" value="Unassembled WGS sequence"/>
</dbReference>
<dbReference type="GO" id="GO:0008270">
    <property type="term" value="F:zinc ion binding"/>
    <property type="evidence" value="ECO:0007669"/>
    <property type="project" value="UniProtKB-KW"/>
</dbReference>
<protein>
    <recommendedName>
        <fullName evidence="5">MYND-type domain-containing protein</fullName>
    </recommendedName>
</protein>
<sequence>MEARDSQCFTCRQEKDFKDLKRCSRCLGAFYCSPGCQKKDWPRHKKLCHKASCWYDKYRGCRDGSMHEGKLELITWEYTDPEDGDRMGWGNVTLEEADYLKRKFEVTCRGDPARFYKEWPQGFRWTCCGLDGSTRFGCDHHGSGSKPCACDFCRMGKPLPDSIYLEQTGPRMGLKLWRGPDPRSYNPTLAALCATGRQICGMDDEDF</sequence>
<dbReference type="EMBL" id="KE504124">
    <property type="protein sequence ID" value="EPT05388.1"/>
    <property type="molecule type" value="Genomic_DNA"/>
</dbReference>
<dbReference type="HOGENOM" id="CLU_106805_0_0_1"/>
<keyword evidence="2 4" id="KW-0863">Zinc-finger</keyword>
<accession>S8EMK2</accession>
<keyword evidence="3" id="KW-0862">Zinc</keyword>
<evidence type="ECO:0000313" key="6">
    <source>
        <dbReference type="EMBL" id="EPT05388.1"/>
    </source>
</evidence>
<feature type="domain" description="MYND-type" evidence="5">
    <location>
        <begin position="8"/>
        <end position="48"/>
    </location>
</feature>
<keyword evidence="1" id="KW-0479">Metal-binding</keyword>
<reference evidence="6 7" key="1">
    <citation type="journal article" date="2012" name="Science">
        <title>The Paleozoic origin of enzymatic lignin decomposition reconstructed from 31 fungal genomes.</title>
        <authorList>
            <person name="Floudas D."/>
            <person name="Binder M."/>
            <person name="Riley R."/>
            <person name="Barry K."/>
            <person name="Blanchette R.A."/>
            <person name="Henrissat B."/>
            <person name="Martinez A.T."/>
            <person name="Otillar R."/>
            <person name="Spatafora J.W."/>
            <person name="Yadav J.S."/>
            <person name="Aerts A."/>
            <person name="Benoit I."/>
            <person name="Boyd A."/>
            <person name="Carlson A."/>
            <person name="Copeland A."/>
            <person name="Coutinho P.M."/>
            <person name="de Vries R.P."/>
            <person name="Ferreira P."/>
            <person name="Findley K."/>
            <person name="Foster B."/>
            <person name="Gaskell J."/>
            <person name="Glotzer D."/>
            <person name="Gorecki P."/>
            <person name="Heitman J."/>
            <person name="Hesse C."/>
            <person name="Hori C."/>
            <person name="Igarashi K."/>
            <person name="Jurgens J.A."/>
            <person name="Kallen N."/>
            <person name="Kersten P."/>
            <person name="Kohler A."/>
            <person name="Kuees U."/>
            <person name="Kumar T.K.A."/>
            <person name="Kuo A."/>
            <person name="LaButti K."/>
            <person name="Larrondo L.F."/>
            <person name="Lindquist E."/>
            <person name="Ling A."/>
            <person name="Lombard V."/>
            <person name="Lucas S."/>
            <person name="Lundell T."/>
            <person name="Martin R."/>
            <person name="McLaughlin D.J."/>
            <person name="Morgenstern I."/>
            <person name="Morin E."/>
            <person name="Murat C."/>
            <person name="Nagy L.G."/>
            <person name="Nolan M."/>
            <person name="Ohm R.A."/>
            <person name="Patyshakuliyeva A."/>
            <person name="Rokas A."/>
            <person name="Ruiz-Duenas F.J."/>
            <person name="Sabat G."/>
            <person name="Salamov A."/>
            <person name="Samejima M."/>
            <person name="Schmutz J."/>
            <person name="Slot J.C."/>
            <person name="St John F."/>
            <person name="Stenlid J."/>
            <person name="Sun H."/>
            <person name="Sun S."/>
            <person name="Syed K."/>
            <person name="Tsang A."/>
            <person name="Wiebenga A."/>
            <person name="Young D."/>
            <person name="Pisabarro A."/>
            <person name="Eastwood D.C."/>
            <person name="Martin F."/>
            <person name="Cullen D."/>
            <person name="Grigoriev I.V."/>
            <person name="Hibbett D.S."/>
        </authorList>
    </citation>
    <scope>NUCLEOTIDE SEQUENCE</scope>
    <source>
        <strain evidence="7">FP-58527</strain>
    </source>
</reference>
<dbReference type="Gene3D" id="6.10.140.2220">
    <property type="match status" value="1"/>
</dbReference>
<proteinExistence type="predicted"/>
<organism evidence="6 7">
    <name type="scientific">Fomitopsis schrenkii</name>
    <name type="common">Brown rot fungus</name>
    <dbReference type="NCBI Taxonomy" id="2126942"/>
    <lineage>
        <taxon>Eukaryota</taxon>
        <taxon>Fungi</taxon>
        <taxon>Dikarya</taxon>
        <taxon>Basidiomycota</taxon>
        <taxon>Agaricomycotina</taxon>
        <taxon>Agaricomycetes</taxon>
        <taxon>Polyporales</taxon>
        <taxon>Fomitopsis</taxon>
    </lineage>
</organism>
<keyword evidence="7" id="KW-1185">Reference proteome</keyword>
<dbReference type="SUPFAM" id="SSF144232">
    <property type="entry name" value="HIT/MYND zinc finger-like"/>
    <property type="match status" value="1"/>
</dbReference>
<evidence type="ECO:0000256" key="2">
    <source>
        <dbReference type="ARBA" id="ARBA00022771"/>
    </source>
</evidence>
<dbReference type="STRING" id="743788.S8EMK2"/>
<dbReference type="Pfam" id="PF01753">
    <property type="entry name" value="zf-MYND"/>
    <property type="match status" value="1"/>
</dbReference>
<dbReference type="eggNOG" id="ENOG502SDEP">
    <property type="taxonomic scope" value="Eukaryota"/>
</dbReference>
<evidence type="ECO:0000256" key="3">
    <source>
        <dbReference type="ARBA" id="ARBA00022833"/>
    </source>
</evidence>
<gene>
    <name evidence="6" type="ORF">FOMPIDRAFT_1021618</name>
</gene>